<organism evidence="1 2">
    <name type="scientific">Mauremys mutica</name>
    <name type="common">yellowpond turtle</name>
    <dbReference type="NCBI Taxonomy" id="74926"/>
    <lineage>
        <taxon>Eukaryota</taxon>
        <taxon>Metazoa</taxon>
        <taxon>Chordata</taxon>
        <taxon>Craniata</taxon>
        <taxon>Vertebrata</taxon>
        <taxon>Euteleostomi</taxon>
        <taxon>Archelosauria</taxon>
        <taxon>Testudinata</taxon>
        <taxon>Testudines</taxon>
        <taxon>Cryptodira</taxon>
        <taxon>Durocryptodira</taxon>
        <taxon>Testudinoidea</taxon>
        <taxon>Geoemydidae</taxon>
        <taxon>Geoemydinae</taxon>
        <taxon>Mauremys</taxon>
    </lineage>
</organism>
<dbReference type="Proteomes" id="UP000827986">
    <property type="component" value="Unassembled WGS sequence"/>
</dbReference>
<protein>
    <submittedName>
        <fullName evidence="1">Uncharacterized protein</fullName>
    </submittedName>
</protein>
<proteinExistence type="predicted"/>
<dbReference type="EMBL" id="JAHDVG010000463">
    <property type="protein sequence ID" value="KAH1185778.1"/>
    <property type="molecule type" value="Genomic_DNA"/>
</dbReference>
<sequence length="60" mass="6957">MAGKSFEEKIANVLAYLRNTTYPEGMNKADRVNLRQFAVNFSLEGYPVCCKHHRQPLYVH</sequence>
<accession>A0A9D3XTD7</accession>
<reference evidence="1" key="1">
    <citation type="submission" date="2021-09" db="EMBL/GenBank/DDBJ databases">
        <title>The genome of Mauremys mutica provides insights into the evolution of semi-aquatic lifestyle.</title>
        <authorList>
            <person name="Gong S."/>
            <person name="Gao Y."/>
        </authorList>
    </citation>
    <scope>NUCLEOTIDE SEQUENCE</scope>
    <source>
        <strain evidence="1">MM-2020</strain>
        <tissue evidence="1">Muscle</tissue>
    </source>
</reference>
<keyword evidence="2" id="KW-1185">Reference proteome</keyword>
<comment type="caution">
    <text evidence="1">The sequence shown here is derived from an EMBL/GenBank/DDBJ whole genome shotgun (WGS) entry which is preliminary data.</text>
</comment>
<dbReference type="AlphaFoldDB" id="A0A9D3XTD7"/>
<evidence type="ECO:0000313" key="1">
    <source>
        <dbReference type="EMBL" id="KAH1185778.1"/>
    </source>
</evidence>
<gene>
    <name evidence="1" type="ORF">KIL84_018527</name>
</gene>
<evidence type="ECO:0000313" key="2">
    <source>
        <dbReference type="Proteomes" id="UP000827986"/>
    </source>
</evidence>
<name>A0A9D3XTD7_9SAUR</name>